<dbReference type="Proteomes" id="UP000190065">
    <property type="component" value="Unassembled WGS sequence"/>
</dbReference>
<name>A0A1T4Q8B9_9BACT</name>
<dbReference type="STRING" id="28136.SAMN02745202_01728"/>
<reference evidence="1 2" key="1">
    <citation type="submission" date="2017-02" db="EMBL/GenBank/DDBJ databases">
        <authorList>
            <person name="Peterson S.W."/>
        </authorList>
    </citation>
    <scope>NUCLEOTIDE SEQUENCE [LARGE SCALE GENOMIC DNA]</scope>
    <source>
        <strain evidence="1 2">ATCC 43324</strain>
    </source>
</reference>
<accession>A0A1T4Q8B9</accession>
<protein>
    <submittedName>
        <fullName evidence="1">Uncharacterized protein</fullName>
    </submittedName>
</protein>
<organism evidence="1 2">
    <name type="scientific">Segatella oulorum</name>
    <dbReference type="NCBI Taxonomy" id="28136"/>
    <lineage>
        <taxon>Bacteria</taxon>
        <taxon>Pseudomonadati</taxon>
        <taxon>Bacteroidota</taxon>
        <taxon>Bacteroidia</taxon>
        <taxon>Bacteroidales</taxon>
        <taxon>Prevotellaceae</taxon>
        <taxon>Segatella</taxon>
    </lineage>
</organism>
<evidence type="ECO:0000313" key="2">
    <source>
        <dbReference type="Proteomes" id="UP000190065"/>
    </source>
</evidence>
<evidence type="ECO:0000313" key="1">
    <source>
        <dbReference type="EMBL" id="SJZ99935.1"/>
    </source>
</evidence>
<dbReference type="AlphaFoldDB" id="A0A1T4Q8B9"/>
<sequence>MVVMHLKKHLMVCLTLLKNRPLLLHHLLLNLLCQMGTKPL</sequence>
<proteinExistence type="predicted"/>
<gene>
    <name evidence="1" type="ORF">SAMN02745202_01728</name>
</gene>
<dbReference type="EMBL" id="FUXK01000020">
    <property type="protein sequence ID" value="SJZ99935.1"/>
    <property type="molecule type" value="Genomic_DNA"/>
</dbReference>